<evidence type="ECO:0000313" key="3">
    <source>
        <dbReference type="EMBL" id="GAT47737.1"/>
    </source>
</evidence>
<evidence type="ECO:0000259" key="2">
    <source>
        <dbReference type="Pfam" id="PF24864"/>
    </source>
</evidence>
<evidence type="ECO:0000256" key="1">
    <source>
        <dbReference type="SAM" id="Phobius"/>
    </source>
</evidence>
<evidence type="ECO:0000313" key="4">
    <source>
        <dbReference type="Proteomes" id="UP000815677"/>
    </source>
</evidence>
<dbReference type="InterPro" id="IPR056632">
    <property type="entry name" value="DUF7730"/>
</dbReference>
<feature type="transmembrane region" description="Helical" evidence="1">
    <location>
        <begin position="12"/>
        <end position="35"/>
    </location>
</feature>
<dbReference type="PANTHER" id="PTHR38790">
    <property type="entry name" value="2EXR DOMAIN-CONTAINING PROTEIN-RELATED"/>
    <property type="match status" value="1"/>
</dbReference>
<gene>
    <name evidence="3" type="ORF">MCHLO_05183</name>
</gene>
<accession>A0ABQ0LB25</accession>
<dbReference type="EMBL" id="DF843940">
    <property type="protein sequence ID" value="GAT47737.1"/>
    <property type="molecule type" value="Genomic_DNA"/>
</dbReference>
<organism evidence="3 4">
    <name type="scientific">Mycena chlorophos</name>
    <name type="common">Agaric fungus</name>
    <name type="synonym">Agaricus chlorophos</name>
    <dbReference type="NCBI Taxonomy" id="658473"/>
    <lineage>
        <taxon>Eukaryota</taxon>
        <taxon>Fungi</taxon>
        <taxon>Dikarya</taxon>
        <taxon>Basidiomycota</taxon>
        <taxon>Agaricomycotina</taxon>
        <taxon>Agaricomycetes</taxon>
        <taxon>Agaricomycetidae</taxon>
        <taxon>Agaricales</taxon>
        <taxon>Marasmiineae</taxon>
        <taxon>Mycenaceae</taxon>
        <taxon>Mycena</taxon>
    </lineage>
</organism>
<sequence length="305" mass="34310">MAATLKSVSQRALRVLQIALVFTILGPCILFQWGVRGGRGCVRKSPPIVYPPPLPTKRVDISKTPPATPANDCHILNLPQELRLMILEDLLGGRMMELWPVANGSKPCRISSAGFTTNSDGSLARTKYPGIAILKTCRQLYLEGLPIWHRQNTYYFDISDFPQLFLAALGLYCISNIRHLYLVVSFDALRYDGDAERAVGLLHMMQLETLHINFELLFRFDEVVKFMALDGDWAPGILAIRGLRAFEVRFPERVRALEHDLWETEQVQLATQLVADYRALMVGPNAEEKYLAFLKDRAEHGAAAA</sequence>
<name>A0ABQ0LB25_MYCCL</name>
<feature type="domain" description="DUF7730" evidence="2">
    <location>
        <begin position="71"/>
        <end position="274"/>
    </location>
</feature>
<reference evidence="3" key="1">
    <citation type="submission" date="2014-09" db="EMBL/GenBank/DDBJ databases">
        <title>Genome sequence of the luminous mushroom Mycena chlorophos for searching fungal bioluminescence genes.</title>
        <authorList>
            <person name="Tanaka Y."/>
            <person name="Kasuga D."/>
            <person name="Oba Y."/>
            <person name="Hase S."/>
            <person name="Sato K."/>
            <person name="Oba Y."/>
            <person name="Sakakibara Y."/>
        </authorList>
    </citation>
    <scope>NUCLEOTIDE SEQUENCE</scope>
</reference>
<keyword evidence="4" id="KW-1185">Reference proteome</keyword>
<keyword evidence="1" id="KW-0812">Transmembrane</keyword>
<proteinExistence type="predicted"/>
<keyword evidence="1" id="KW-1133">Transmembrane helix</keyword>
<keyword evidence="1" id="KW-0472">Membrane</keyword>
<dbReference type="Proteomes" id="UP000815677">
    <property type="component" value="Unassembled WGS sequence"/>
</dbReference>
<protein>
    <recommendedName>
        <fullName evidence="2">DUF7730 domain-containing protein</fullName>
    </recommendedName>
</protein>
<dbReference type="Pfam" id="PF24864">
    <property type="entry name" value="DUF7730"/>
    <property type="match status" value="1"/>
</dbReference>